<dbReference type="AlphaFoldDB" id="A0A0U1CZA4"/>
<name>A0A0U1CZA4_9MYCO</name>
<proteinExistence type="predicted"/>
<protein>
    <submittedName>
        <fullName evidence="1">Uncharacterized protein</fullName>
    </submittedName>
</protein>
<sequence>MVAPASLRAANYPVEYGRDFPLLGLAAVAVWAASLALGLFGLLLGHEGIAIAALIVSVVAPWLGLALAHYPAVTRRIRRLNVRLRNFFQPVGVTRA</sequence>
<dbReference type="RefSeq" id="WP_085241367.1">
    <property type="nucleotide sequence ID" value="NZ_CTEC01000001.1"/>
</dbReference>
<gene>
    <name evidence="1" type="ORF">BN000_01005</name>
</gene>
<dbReference type="EMBL" id="CTEC01000001">
    <property type="protein sequence ID" value="CQD05170.1"/>
    <property type="molecule type" value="Genomic_DNA"/>
</dbReference>
<dbReference type="STRING" id="761804.BN000_01005"/>
<reference evidence="2" key="1">
    <citation type="submission" date="2015-03" db="EMBL/GenBank/DDBJ databases">
        <authorList>
            <person name="Urmite Genomes"/>
        </authorList>
    </citation>
    <scope>NUCLEOTIDE SEQUENCE [LARGE SCALE GENOMIC DNA]</scope>
    <source>
        <strain evidence="2">CSUR P1344</strain>
    </source>
</reference>
<accession>A0A0U1CZA4</accession>
<keyword evidence="2" id="KW-1185">Reference proteome</keyword>
<organism evidence="1 2">
    <name type="scientific">Mycobacterium europaeum</name>
    <dbReference type="NCBI Taxonomy" id="761804"/>
    <lineage>
        <taxon>Bacteria</taxon>
        <taxon>Bacillati</taxon>
        <taxon>Actinomycetota</taxon>
        <taxon>Actinomycetes</taxon>
        <taxon>Mycobacteriales</taxon>
        <taxon>Mycobacteriaceae</taxon>
        <taxon>Mycobacterium</taxon>
        <taxon>Mycobacterium simiae complex</taxon>
    </lineage>
</organism>
<dbReference type="Proteomes" id="UP000199601">
    <property type="component" value="Unassembled WGS sequence"/>
</dbReference>
<evidence type="ECO:0000313" key="2">
    <source>
        <dbReference type="Proteomes" id="UP000199601"/>
    </source>
</evidence>
<evidence type="ECO:0000313" key="1">
    <source>
        <dbReference type="EMBL" id="CQD05170.1"/>
    </source>
</evidence>